<dbReference type="Gene3D" id="3.30.530.20">
    <property type="match status" value="1"/>
</dbReference>
<proteinExistence type="predicted"/>
<accession>A0AAW2ZC43</accession>
<dbReference type="GO" id="GO:0008289">
    <property type="term" value="F:lipid binding"/>
    <property type="evidence" value="ECO:0007669"/>
    <property type="project" value="InterPro"/>
</dbReference>
<dbReference type="InterPro" id="IPR002913">
    <property type="entry name" value="START_lipid-bd_dom"/>
</dbReference>
<dbReference type="PROSITE" id="PS50848">
    <property type="entry name" value="START"/>
    <property type="match status" value="1"/>
</dbReference>
<sequence>MSTTFTQEEIQQWSDMMDSKWKEALVDLSDNGGWDFVKQQSNCTAYKKHVANDPHMKIKGGGSIKTDMSAKEFLDWFLNQFEHVEKRKIIDPMCNFREKIASLNEDLSIYHMQYDSPAVLVSCRDSICLYKNYQESNKFYIIGVSVEHPSFPKPAKKYVRMNNKINAFSIEKKVDGDIEVWNVSHLDPCGNIPSWLSSGQECMTFILKLKDILDGRK</sequence>
<dbReference type="InterPro" id="IPR051213">
    <property type="entry name" value="START_lipid_transfer"/>
</dbReference>
<dbReference type="SUPFAM" id="SSF55961">
    <property type="entry name" value="Bet v1-like"/>
    <property type="match status" value="1"/>
</dbReference>
<dbReference type="CDD" id="cd00177">
    <property type="entry name" value="START"/>
    <property type="match status" value="1"/>
</dbReference>
<protein>
    <recommendedName>
        <fullName evidence="1">START domain-containing protein</fullName>
    </recommendedName>
</protein>
<evidence type="ECO:0000259" key="1">
    <source>
        <dbReference type="PROSITE" id="PS50848"/>
    </source>
</evidence>
<dbReference type="EMBL" id="JAOPGA020001213">
    <property type="protein sequence ID" value="KAL0486291.1"/>
    <property type="molecule type" value="Genomic_DNA"/>
</dbReference>
<dbReference type="PANTHER" id="PTHR19308:SF14">
    <property type="entry name" value="START DOMAIN-CONTAINING PROTEIN"/>
    <property type="match status" value="1"/>
</dbReference>
<dbReference type="InterPro" id="IPR023393">
    <property type="entry name" value="START-like_dom_sf"/>
</dbReference>
<name>A0AAW2ZC43_9EUKA</name>
<gene>
    <name evidence="2" type="ORF">AKO1_011956</name>
</gene>
<dbReference type="Pfam" id="PF01852">
    <property type="entry name" value="START"/>
    <property type="match status" value="1"/>
</dbReference>
<evidence type="ECO:0000313" key="2">
    <source>
        <dbReference type="EMBL" id="KAL0486291.1"/>
    </source>
</evidence>
<dbReference type="PANTHER" id="PTHR19308">
    <property type="entry name" value="PHOSPHATIDYLCHOLINE TRANSFER PROTEIN"/>
    <property type="match status" value="1"/>
</dbReference>
<reference evidence="2 3" key="1">
    <citation type="submission" date="2024-03" db="EMBL/GenBank/DDBJ databases">
        <title>The Acrasis kona genome and developmental transcriptomes reveal deep origins of eukaryotic multicellular pathways.</title>
        <authorList>
            <person name="Sheikh S."/>
            <person name="Fu C.-J."/>
            <person name="Brown M.W."/>
            <person name="Baldauf S.L."/>
        </authorList>
    </citation>
    <scope>NUCLEOTIDE SEQUENCE [LARGE SCALE GENOMIC DNA]</scope>
    <source>
        <strain evidence="2 3">ATCC MYA-3509</strain>
    </source>
</reference>
<dbReference type="GO" id="GO:0005737">
    <property type="term" value="C:cytoplasm"/>
    <property type="evidence" value="ECO:0007669"/>
    <property type="project" value="UniProtKB-ARBA"/>
</dbReference>
<organism evidence="2 3">
    <name type="scientific">Acrasis kona</name>
    <dbReference type="NCBI Taxonomy" id="1008807"/>
    <lineage>
        <taxon>Eukaryota</taxon>
        <taxon>Discoba</taxon>
        <taxon>Heterolobosea</taxon>
        <taxon>Tetramitia</taxon>
        <taxon>Eutetramitia</taxon>
        <taxon>Acrasidae</taxon>
        <taxon>Acrasis</taxon>
    </lineage>
</organism>
<evidence type="ECO:0000313" key="3">
    <source>
        <dbReference type="Proteomes" id="UP001431209"/>
    </source>
</evidence>
<feature type="domain" description="START" evidence="1">
    <location>
        <begin position="29"/>
        <end position="196"/>
    </location>
</feature>
<dbReference type="AlphaFoldDB" id="A0AAW2ZC43"/>
<dbReference type="Proteomes" id="UP001431209">
    <property type="component" value="Unassembled WGS sequence"/>
</dbReference>
<comment type="caution">
    <text evidence="2">The sequence shown here is derived from an EMBL/GenBank/DDBJ whole genome shotgun (WGS) entry which is preliminary data.</text>
</comment>
<keyword evidence="3" id="KW-1185">Reference proteome</keyword>